<evidence type="ECO:0000313" key="2">
    <source>
        <dbReference type="EMBL" id="TVU37493.1"/>
    </source>
</evidence>
<dbReference type="OrthoDB" id="592278at2759"/>
<organism evidence="2 3">
    <name type="scientific">Eragrostis curvula</name>
    <name type="common">weeping love grass</name>
    <dbReference type="NCBI Taxonomy" id="38414"/>
    <lineage>
        <taxon>Eukaryota</taxon>
        <taxon>Viridiplantae</taxon>
        <taxon>Streptophyta</taxon>
        <taxon>Embryophyta</taxon>
        <taxon>Tracheophyta</taxon>
        <taxon>Spermatophyta</taxon>
        <taxon>Magnoliopsida</taxon>
        <taxon>Liliopsida</taxon>
        <taxon>Poales</taxon>
        <taxon>Poaceae</taxon>
        <taxon>PACMAD clade</taxon>
        <taxon>Chloridoideae</taxon>
        <taxon>Eragrostideae</taxon>
        <taxon>Eragrostidinae</taxon>
        <taxon>Eragrostis</taxon>
    </lineage>
</organism>
<protein>
    <recommendedName>
        <fullName evidence="1">At1g61320/AtMIF1 LRR domain-containing protein</fullName>
    </recommendedName>
</protein>
<keyword evidence="3" id="KW-1185">Reference proteome</keyword>
<feature type="domain" description="At1g61320/AtMIF1 LRR" evidence="1">
    <location>
        <begin position="108"/>
        <end position="375"/>
    </location>
</feature>
<name>A0A5J9VMV6_9POAL</name>
<evidence type="ECO:0000259" key="1">
    <source>
        <dbReference type="Pfam" id="PF23622"/>
    </source>
</evidence>
<comment type="caution">
    <text evidence="2">The sequence shown here is derived from an EMBL/GenBank/DDBJ whole genome shotgun (WGS) entry which is preliminary data.</text>
</comment>
<gene>
    <name evidence="2" type="ORF">EJB05_10809</name>
</gene>
<dbReference type="Proteomes" id="UP000324897">
    <property type="component" value="Chromosome 4"/>
</dbReference>
<dbReference type="InterPro" id="IPR032675">
    <property type="entry name" value="LRR_dom_sf"/>
</dbReference>
<dbReference type="PANTHER" id="PTHR35545:SF28">
    <property type="entry name" value="OS07G0645701 PROTEIN"/>
    <property type="match status" value="1"/>
</dbReference>
<dbReference type="AlphaFoldDB" id="A0A5J9VMV6"/>
<sequence length="416" mass="47375">DFLPVEEPKPIEAEHIDEAMPSLSKAVRSFLATPHSGGAIARLQLKLYLINNYAFDVGSLVTEAIDIGILKDLNLAILDEVGFSDSTKEHMLQQACLVDFFSDHPSLSNCLTRLSLYSVCFSKWDINHCLFDCCQQLQHLYISNCDSGLRTPWKINAPDSKLSVLELSLCVLAKLEIVCLPKLEHLEWDTWFCSRAPLSLGLVPSLKKLYLICPGIEYIEGFILSEVLSDTTSVHTLKLDFQGEKIWLQQPERKQPCTSFNTLRKLSIHGIFVRFSLLWMRVLLEATPLLEMFDIEIWEHPCQINDSWLPFGERTNPSWKVPELTSGNNCFMKEFQIIGLKPLEQQMEFLSVVLQRGPNLETVILKYDDPCEDCEKMGIFPPRSSTDCVFPKNKDEKDLTVNLLKTGLSSRARIIF</sequence>
<dbReference type="InterPro" id="IPR055357">
    <property type="entry name" value="LRR_At1g61320_AtMIF1"/>
</dbReference>
<dbReference type="Pfam" id="PF23622">
    <property type="entry name" value="LRR_At1g61320_AtMIF1"/>
    <property type="match status" value="1"/>
</dbReference>
<dbReference type="PANTHER" id="PTHR35545">
    <property type="entry name" value="F-BOX DOMAIN-CONTAINING PROTEIN"/>
    <property type="match status" value="1"/>
</dbReference>
<feature type="non-terminal residue" evidence="2">
    <location>
        <position position="1"/>
    </location>
</feature>
<dbReference type="Gene3D" id="3.80.10.10">
    <property type="entry name" value="Ribonuclease Inhibitor"/>
    <property type="match status" value="1"/>
</dbReference>
<dbReference type="EMBL" id="RWGY01000007">
    <property type="protein sequence ID" value="TVU37493.1"/>
    <property type="molecule type" value="Genomic_DNA"/>
</dbReference>
<accession>A0A5J9VMV6</accession>
<proteinExistence type="predicted"/>
<dbReference type="Gramene" id="TVU37493">
    <property type="protein sequence ID" value="TVU37493"/>
    <property type="gene ID" value="EJB05_10809"/>
</dbReference>
<reference evidence="2 3" key="1">
    <citation type="journal article" date="2019" name="Sci. Rep.">
        <title>A high-quality genome of Eragrostis curvula grass provides insights into Poaceae evolution and supports new strategies to enhance forage quality.</title>
        <authorList>
            <person name="Carballo J."/>
            <person name="Santos B.A.C.M."/>
            <person name="Zappacosta D."/>
            <person name="Garbus I."/>
            <person name="Selva J.P."/>
            <person name="Gallo C.A."/>
            <person name="Diaz A."/>
            <person name="Albertini E."/>
            <person name="Caccamo M."/>
            <person name="Echenique V."/>
        </authorList>
    </citation>
    <scope>NUCLEOTIDE SEQUENCE [LARGE SCALE GENOMIC DNA]</scope>
    <source>
        <strain evidence="3">cv. Victoria</strain>
        <tissue evidence="2">Leaf</tissue>
    </source>
</reference>
<evidence type="ECO:0000313" key="3">
    <source>
        <dbReference type="Proteomes" id="UP000324897"/>
    </source>
</evidence>
<dbReference type="SUPFAM" id="SSF52058">
    <property type="entry name" value="L domain-like"/>
    <property type="match status" value="1"/>
</dbReference>
<feature type="non-terminal residue" evidence="2">
    <location>
        <position position="416"/>
    </location>
</feature>